<keyword evidence="2" id="KW-0285">Flavoprotein</keyword>
<gene>
    <name evidence="7" type="ORF">FB554_1741</name>
</gene>
<dbReference type="PROSITE" id="PS51387">
    <property type="entry name" value="FAD_PCMH"/>
    <property type="match status" value="1"/>
</dbReference>
<dbReference type="InterPro" id="IPR004113">
    <property type="entry name" value="FAD-bd_oxidored_4_C"/>
</dbReference>
<dbReference type="GO" id="GO:0016491">
    <property type="term" value="F:oxidoreductase activity"/>
    <property type="evidence" value="ECO:0007669"/>
    <property type="project" value="UniProtKB-KW"/>
</dbReference>
<evidence type="ECO:0000256" key="3">
    <source>
        <dbReference type="ARBA" id="ARBA00022827"/>
    </source>
</evidence>
<organism evidence="7 8">
    <name type="scientific">Barrientosiimonas humi</name>
    <dbReference type="NCBI Taxonomy" id="999931"/>
    <lineage>
        <taxon>Bacteria</taxon>
        <taxon>Bacillati</taxon>
        <taxon>Actinomycetota</taxon>
        <taxon>Actinomycetes</taxon>
        <taxon>Micrococcales</taxon>
        <taxon>Dermacoccaceae</taxon>
        <taxon>Barrientosiimonas</taxon>
    </lineage>
</organism>
<dbReference type="SUPFAM" id="SSF56176">
    <property type="entry name" value="FAD-binding/transporter-associated domain-like"/>
    <property type="match status" value="1"/>
</dbReference>
<proteinExistence type="predicted"/>
<comment type="cofactor">
    <cofactor evidence="1">
        <name>FAD</name>
        <dbReference type="ChEBI" id="CHEBI:57692"/>
    </cofactor>
</comment>
<dbReference type="InterPro" id="IPR036318">
    <property type="entry name" value="FAD-bd_PCMH-like_sf"/>
</dbReference>
<dbReference type="PANTHER" id="PTHR11748">
    <property type="entry name" value="D-LACTATE DEHYDROGENASE"/>
    <property type="match status" value="1"/>
</dbReference>
<name>A0A542XCP5_9MICO</name>
<dbReference type="RefSeq" id="WP_142005587.1">
    <property type="nucleotide sequence ID" value="NZ_CAJTBP010000001.1"/>
</dbReference>
<dbReference type="Pfam" id="PF02913">
    <property type="entry name" value="FAD-oxidase_C"/>
    <property type="match status" value="1"/>
</dbReference>
<dbReference type="GO" id="GO:0071949">
    <property type="term" value="F:FAD binding"/>
    <property type="evidence" value="ECO:0007669"/>
    <property type="project" value="InterPro"/>
</dbReference>
<reference evidence="7 8" key="1">
    <citation type="submission" date="2019-06" db="EMBL/GenBank/DDBJ databases">
        <title>Sequencing the genomes of 1000 actinobacteria strains.</title>
        <authorList>
            <person name="Klenk H.-P."/>
        </authorList>
    </citation>
    <scope>NUCLEOTIDE SEQUENCE [LARGE SCALE GENOMIC DNA]</scope>
    <source>
        <strain evidence="7 8">DSM 24617</strain>
    </source>
</reference>
<keyword evidence="3" id="KW-0274">FAD</keyword>
<dbReference type="InterPro" id="IPR006094">
    <property type="entry name" value="Oxid_FAD_bind_N"/>
</dbReference>
<dbReference type="EMBL" id="VFOK01000001">
    <property type="protein sequence ID" value="TQL33591.1"/>
    <property type="molecule type" value="Genomic_DNA"/>
</dbReference>
<evidence type="ECO:0000256" key="5">
    <source>
        <dbReference type="SAM" id="MobiDB-lite"/>
    </source>
</evidence>
<sequence length="403" mass="42078">MSTLARVPDVDVQDATETDSVGGVRPRLVARPTSTEQVSQLLSAAAEDDLVVVPRGRGTKLRWGVPPRSVDVLLDLSGMDRVLEHQAGDLIVAAEAGTPLAAMQDTCARADQRLAIDELVPGTTIGGLIATNLSGPRRMAYGTMRDLLIGVTVVRPDGVVAKAGGKVVKNVAGYDLGKLMTGSFGTLAVVTSAFFRLHPVPETSTWVSVEAESPSAAAETVRQAVHSQMVPAAVEIDAQPGRPTLVSALLEGTEVGVAGRVDQLLRLWGDTAAVDTQERPRGFPRESESQALLKLTCAISAVPEIAQAAVDLGLHVRGSAGTGVLFAALPDGTPPKTVASALERLRERTTAAGGAAVLLDAPPEISTAVDAWGPVPGIELMRRVKERFDPENLLSPGRFVGGI</sequence>
<evidence type="ECO:0000259" key="6">
    <source>
        <dbReference type="PROSITE" id="PS51387"/>
    </source>
</evidence>
<accession>A0A542XCP5</accession>
<dbReference type="SUPFAM" id="SSF55103">
    <property type="entry name" value="FAD-linked oxidases, C-terminal domain"/>
    <property type="match status" value="1"/>
</dbReference>
<evidence type="ECO:0000313" key="8">
    <source>
        <dbReference type="Proteomes" id="UP000318336"/>
    </source>
</evidence>
<evidence type="ECO:0000313" key="7">
    <source>
        <dbReference type="EMBL" id="TQL33591.1"/>
    </source>
</evidence>
<keyword evidence="4" id="KW-0560">Oxidoreductase</keyword>
<dbReference type="AlphaFoldDB" id="A0A542XCP5"/>
<evidence type="ECO:0000256" key="1">
    <source>
        <dbReference type="ARBA" id="ARBA00001974"/>
    </source>
</evidence>
<dbReference type="InterPro" id="IPR016169">
    <property type="entry name" value="FAD-bd_PCMH_sub2"/>
</dbReference>
<feature type="domain" description="FAD-binding PCMH-type" evidence="6">
    <location>
        <begin position="21"/>
        <end position="200"/>
    </location>
</feature>
<dbReference type="InterPro" id="IPR016164">
    <property type="entry name" value="FAD-linked_Oxase-like_C"/>
</dbReference>
<protein>
    <submittedName>
        <fullName evidence="7">Glycolate oxidase FAD binding subunit</fullName>
    </submittedName>
</protein>
<dbReference type="InterPro" id="IPR016166">
    <property type="entry name" value="FAD-bd_PCMH"/>
</dbReference>
<dbReference type="Pfam" id="PF01565">
    <property type="entry name" value="FAD_binding_4"/>
    <property type="match status" value="1"/>
</dbReference>
<comment type="caution">
    <text evidence="7">The sequence shown here is derived from an EMBL/GenBank/DDBJ whole genome shotgun (WGS) entry which is preliminary data.</text>
</comment>
<dbReference type="Proteomes" id="UP000318336">
    <property type="component" value="Unassembled WGS sequence"/>
</dbReference>
<evidence type="ECO:0000256" key="2">
    <source>
        <dbReference type="ARBA" id="ARBA00022630"/>
    </source>
</evidence>
<evidence type="ECO:0000256" key="4">
    <source>
        <dbReference type="ARBA" id="ARBA00023002"/>
    </source>
</evidence>
<dbReference type="OrthoDB" id="9811557at2"/>
<feature type="region of interest" description="Disordered" evidence="5">
    <location>
        <begin position="1"/>
        <end position="20"/>
    </location>
</feature>
<keyword evidence="8" id="KW-1185">Reference proteome</keyword>
<dbReference type="Gene3D" id="3.30.465.10">
    <property type="match status" value="1"/>
</dbReference>
<dbReference type="PANTHER" id="PTHR11748:SF103">
    <property type="entry name" value="GLYCOLATE OXIDASE SUBUNIT GLCE"/>
    <property type="match status" value="1"/>
</dbReference>